<dbReference type="SUPFAM" id="SSF52794">
    <property type="entry name" value="PTS system IIB component-like"/>
    <property type="match status" value="1"/>
</dbReference>
<name>A0A1M7MD94_9FIRM</name>
<dbReference type="InterPro" id="IPR013012">
    <property type="entry name" value="PTS_EIIB_3"/>
</dbReference>
<dbReference type="Proteomes" id="UP000184375">
    <property type="component" value="Unassembled WGS sequence"/>
</dbReference>
<dbReference type="PROSITE" id="PS51100">
    <property type="entry name" value="PTS_EIIB_TYPE_3"/>
    <property type="match status" value="1"/>
</dbReference>
<keyword evidence="3" id="KW-0762">Sugar transport</keyword>
<dbReference type="Pfam" id="PF02302">
    <property type="entry name" value="PTS_IIB"/>
    <property type="match status" value="1"/>
</dbReference>
<dbReference type="AlphaFoldDB" id="A0A1M7MD94"/>
<evidence type="ECO:0000256" key="4">
    <source>
        <dbReference type="ARBA" id="ARBA00022679"/>
    </source>
</evidence>
<evidence type="ECO:0000313" key="10">
    <source>
        <dbReference type="Proteomes" id="UP000184375"/>
    </source>
</evidence>
<keyword evidence="10" id="KW-1185">Reference proteome</keyword>
<keyword evidence="5" id="KW-0598">Phosphotransferase system</keyword>
<dbReference type="InterPro" id="IPR003501">
    <property type="entry name" value="PTS_EIIB_2/3"/>
</dbReference>
<sequence>MKIVLICFAGMSTSMLVKRMQKAASEKGISAEIVAVSTADMYGEIDKADVILLGPQARYMLGEVKKAAEGRGIPVEVIDQRIYGMMDGEAVLKMALELAKK</sequence>
<dbReference type="Gene3D" id="3.40.50.2300">
    <property type="match status" value="1"/>
</dbReference>
<evidence type="ECO:0000256" key="7">
    <source>
        <dbReference type="PROSITE-ProRule" id="PRU00423"/>
    </source>
</evidence>
<accession>A0A1M7MD94</accession>
<evidence type="ECO:0000259" key="8">
    <source>
        <dbReference type="PROSITE" id="PS51100"/>
    </source>
</evidence>
<dbReference type="PANTHER" id="PTHR34581">
    <property type="entry name" value="PTS SYSTEM N,N'-DIACETYLCHITOBIOSE-SPECIFIC EIIB COMPONENT"/>
    <property type="match status" value="1"/>
</dbReference>
<proteinExistence type="predicted"/>
<keyword evidence="4" id="KW-0808">Transferase</keyword>
<evidence type="ECO:0000256" key="3">
    <source>
        <dbReference type="ARBA" id="ARBA00022597"/>
    </source>
</evidence>
<keyword evidence="2" id="KW-0597">Phosphoprotein</keyword>
<evidence type="ECO:0000256" key="6">
    <source>
        <dbReference type="ARBA" id="ARBA00022777"/>
    </source>
</evidence>
<evidence type="ECO:0000256" key="1">
    <source>
        <dbReference type="ARBA" id="ARBA00022448"/>
    </source>
</evidence>
<dbReference type="InterPro" id="IPR051819">
    <property type="entry name" value="PTS_sugar-specific_EIIB"/>
</dbReference>
<dbReference type="GO" id="GO:0008982">
    <property type="term" value="F:protein-N(PI)-phosphohistidine-sugar phosphotransferase activity"/>
    <property type="evidence" value="ECO:0007669"/>
    <property type="project" value="InterPro"/>
</dbReference>
<dbReference type="OrthoDB" id="9808134at2"/>
<dbReference type="GO" id="GO:0016301">
    <property type="term" value="F:kinase activity"/>
    <property type="evidence" value="ECO:0007669"/>
    <property type="project" value="UniProtKB-KW"/>
</dbReference>
<keyword evidence="1" id="KW-0813">Transport</keyword>
<evidence type="ECO:0000313" key="9">
    <source>
        <dbReference type="EMBL" id="SHM88721.1"/>
    </source>
</evidence>
<dbReference type="EMBL" id="FRCR01000020">
    <property type="protein sequence ID" value="SHM88721.1"/>
    <property type="molecule type" value="Genomic_DNA"/>
</dbReference>
<dbReference type="STRING" id="447595.SAMN05660826_02257"/>
<evidence type="ECO:0000256" key="2">
    <source>
        <dbReference type="ARBA" id="ARBA00022553"/>
    </source>
</evidence>
<evidence type="ECO:0000256" key="5">
    <source>
        <dbReference type="ARBA" id="ARBA00022683"/>
    </source>
</evidence>
<keyword evidence="6" id="KW-0418">Kinase</keyword>
<dbReference type="CDD" id="cd05564">
    <property type="entry name" value="PTS_IIB_chitobiose_lichenan"/>
    <property type="match status" value="1"/>
</dbReference>
<dbReference type="RefSeq" id="WP_073258497.1">
    <property type="nucleotide sequence ID" value="NZ_FRCR01000020.1"/>
</dbReference>
<gene>
    <name evidence="9" type="ORF">SAMN05660826_02257</name>
</gene>
<reference evidence="10" key="1">
    <citation type="submission" date="2016-11" db="EMBL/GenBank/DDBJ databases">
        <authorList>
            <person name="Varghese N."/>
            <person name="Submissions S."/>
        </authorList>
    </citation>
    <scope>NUCLEOTIDE SEQUENCE [LARGE SCALE GENOMIC DNA]</scope>
    <source>
        <strain evidence="10">DSM 18802</strain>
    </source>
</reference>
<feature type="domain" description="PTS EIIB type-3" evidence="8">
    <location>
        <begin position="1"/>
        <end position="101"/>
    </location>
</feature>
<feature type="modified residue" description="Phosphocysteine; by EIIA" evidence="7">
    <location>
        <position position="7"/>
    </location>
</feature>
<dbReference type="GO" id="GO:0009401">
    <property type="term" value="P:phosphoenolpyruvate-dependent sugar phosphotransferase system"/>
    <property type="evidence" value="ECO:0007669"/>
    <property type="project" value="UniProtKB-KW"/>
</dbReference>
<dbReference type="PANTHER" id="PTHR34581:SF2">
    <property type="entry name" value="PTS SYSTEM N,N'-DIACETYLCHITOBIOSE-SPECIFIC EIIB COMPONENT"/>
    <property type="match status" value="1"/>
</dbReference>
<dbReference type="InterPro" id="IPR036095">
    <property type="entry name" value="PTS_EIIB-like_sf"/>
</dbReference>
<organism evidence="9 10">
    <name type="scientific">Caldanaerovirga acetigignens</name>
    <dbReference type="NCBI Taxonomy" id="447595"/>
    <lineage>
        <taxon>Bacteria</taxon>
        <taxon>Bacillati</taxon>
        <taxon>Bacillota</taxon>
        <taxon>Clostridia</taxon>
        <taxon>Thermosediminibacterales</taxon>
        <taxon>Thermosediminibacteraceae</taxon>
        <taxon>Caldanaerovirga</taxon>
    </lineage>
</organism>
<protein>
    <submittedName>
        <fullName evidence="9">PTS system, cellobiose-specific IIB component</fullName>
    </submittedName>
</protein>